<keyword evidence="1" id="KW-1133">Transmembrane helix</keyword>
<dbReference type="KEGG" id="rsu:NHU_00365"/>
<dbReference type="Pfam" id="PF20134">
    <property type="entry name" value="DUF6524"/>
    <property type="match status" value="1"/>
</dbReference>
<evidence type="ECO:0000313" key="3">
    <source>
        <dbReference type="Proteomes" id="UP000064912"/>
    </source>
</evidence>
<evidence type="ECO:0000256" key="1">
    <source>
        <dbReference type="SAM" id="Phobius"/>
    </source>
</evidence>
<keyword evidence="1" id="KW-0472">Membrane</keyword>
<reference evidence="2 3" key="1">
    <citation type="submission" date="2015-02" db="EMBL/GenBank/DDBJ databases">
        <title>Genome sequene of Rhodovulum sulfidophilum DSM 2351.</title>
        <authorList>
            <person name="Nagao N."/>
        </authorList>
    </citation>
    <scope>NUCLEOTIDE SEQUENCE [LARGE SCALE GENOMIC DNA]</scope>
    <source>
        <strain evidence="2 3">DSM 2351</strain>
    </source>
</reference>
<feature type="transmembrane region" description="Helical" evidence="1">
    <location>
        <begin position="95"/>
        <end position="117"/>
    </location>
</feature>
<feature type="transmembrane region" description="Helical" evidence="1">
    <location>
        <begin position="63"/>
        <end position="83"/>
    </location>
</feature>
<protein>
    <submittedName>
        <fullName evidence="2">Uncharacterized protein</fullName>
    </submittedName>
</protein>
<dbReference type="InterPro" id="IPR045387">
    <property type="entry name" value="DUF6524"/>
</dbReference>
<feature type="transmembrane region" description="Helical" evidence="1">
    <location>
        <begin position="37"/>
        <end position="56"/>
    </location>
</feature>
<proteinExistence type="predicted"/>
<name>A0A0D6AXP5_RHOSU</name>
<dbReference type="PATRIC" id="fig|35806.4.peg.374"/>
<organism evidence="2 3">
    <name type="scientific">Rhodovulum sulfidophilum</name>
    <name type="common">Rhodobacter sulfidophilus</name>
    <dbReference type="NCBI Taxonomy" id="35806"/>
    <lineage>
        <taxon>Bacteria</taxon>
        <taxon>Pseudomonadati</taxon>
        <taxon>Pseudomonadota</taxon>
        <taxon>Alphaproteobacteria</taxon>
        <taxon>Rhodobacterales</taxon>
        <taxon>Paracoccaceae</taxon>
        <taxon>Rhodovulum</taxon>
    </lineage>
</organism>
<evidence type="ECO:0000313" key="2">
    <source>
        <dbReference type="EMBL" id="BAQ67536.1"/>
    </source>
</evidence>
<keyword evidence="1" id="KW-0812">Transmembrane</keyword>
<sequence>MAALFLRWLVAFLLLALTYNPTSWNYLRWAMSDWDSQTPMVALAGLVLFTGYVIYLRATLRSIGPFGMALVTALVGALLWVLVDWKVLRLDNPGLNTWIGLLALSFILGVGLAWSILRRRLSGQADIDDVDE</sequence>
<dbReference type="EMBL" id="AP014800">
    <property type="protein sequence ID" value="BAQ67536.1"/>
    <property type="molecule type" value="Genomic_DNA"/>
</dbReference>
<dbReference type="eggNOG" id="ENOG50316QI">
    <property type="taxonomic scope" value="Bacteria"/>
</dbReference>
<dbReference type="Proteomes" id="UP000064912">
    <property type="component" value="Chromosome"/>
</dbReference>
<gene>
    <name evidence="2" type="ORF">NHU_00365</name>
</gene>
<dbReference type="AlphaFoldDB" id="A0A0D6AXP5"/>
<accession>A0A0D6AXP5</accession>